<evidence type="ECO:0000313" key="3">
    <source>
        <dbReference type="Proteomes" id="UP000656813"/>
    </source>
</evidence>
<feature type="compositionally biased region" description="Pro residues" evidence="1">
    <location>
        <begin position="11"/>
        <end position="32"/>
    </location>
</feature>
<reference evidence="2" key="1">
    <citation type="journal article" date="2014" name="Int. J. Syst. Evol. Microbiol.">
        <title>Complete genome sequence of Corynebacterium casei LMG S-19264T (=DSM 44701T), isolated from a smear-ripened cheese.</title>
        <authorList>
            <consortium name="US DOE Joint Genome Institute (JGI-PGF)"/>
            <person name="Walter F."/>
            <person name="Albersmeier A."/>
            <person name="Kalinowski J."/>
            <person name="Ruckert C."/>
        </authorList>
    </citation>
    <scope>NUCLEOTIDE SEQUENCE</scope>
    <source>
        <strain evidence="2">CGMCC 1.12777</strain>
    </source>
</reference>
<feature type="compositionally biased region" description="Low complexity" evidence="1">
    <location>
        <begin position="33"/>
        <end position="50"/>
    </location>
</feature>
<dbReference type="EMBL" id="BMFV01000056">
    <property type="protein sequence ID" value="GGH88713.1"/>
    <property type="molecule type" value="Genomic_DNA"/>
</dbReference>
<protein>
    <recommendedName>
        <fullName evidence="4">YppG-like protein</fullName>
    </recommendedName>
</protein>
<accession>A0A8J2ZZM0</accession>
<dbReference type="InterPro" id="IPR025555">
    <property type="entry name" value="YppG"/>
</dbReference>
<feature type="region of interest" description="Disordered" evidence="1">
    <location>
        <begin position="1"/>
        <end position="52"/>
    </location>
</feature>
<dbReference type="RefSeq" id="WP_188499317.1">
    <property type="nucleotide sequence ID" value="NZ_BMFV01000056.1"/>
</dbReference>
<reference evidence="2" key="2">
    <citation type="submission" date="2020-09" db="EMBL/GenBank/DDBJ databases">
        <authorList>
            <person name="Sun Q."/>
            <person name="Zhou Y."/>
        </authorList>
    </citation>
    <scope>NUCLEOTIDE SEQUENCE</scope>
    <source>
        <strain evidence="2">CGMCC 1.12777</strain>
    </source>
</reference>
<dbReference type="AlphaFoldDB" id="A0A8J2ZZM0"/>
<evidence type="ECO:0000313" key="2">
    <source>
        <dbReference type="EMBL" id="GGH88713.1"/>
    </source>
</evidence>
<sequence>MVQPNNHQRPPFNPYMWGPPPQWQQPMMPMPPQQQQQPMNVQNQPSNMPNFMQGFLDKDGNFDFNKMLDGANKVHNIINQTQPLIKQLGPLLNFFKK</sequence>
<evidence type="ECO:0008006" key="4">
    <source>
        <dbReference type="Google" id="ProtNLM"/>
    </source>
</evidence>
<evidence type="ECO:0000256" key="1">
    <source>
        <dbReference type="SAM" id="MobiDB-lite"/>
    </source>
</evidence>
<keyword evidence="3" id="KW-1185">Reference proteome</keyword>
<gene>
    <name evidence="2" type="ORF">GCM10007096_41670</name>
</gene>
<dbReference type="Proteomes" id="UP000656813">
    <property type="component" value="Unassembled WGS sequence"/>
</dbReference>
<organism evidence="2 3">
    <name type="scientific">Pullulanibacillus pueri</name>
    <dbReference type="NCBI Taxonomy" id="1437324"/>
    <lineage>
        <taxon>Bacteria</taxon>
        <taxon>Bacillati</taxon>
        <taxon>Bacillota</taxon>
        <taxon>Bacilli</taxon>
        <taxon>Bacillales</taxon>
        <taxon>Sporolactobacillaceae</taxon>
        <taxon>Pullulanibacillus</taxon>
    </lineage>
</organism>
<comment type="caution">
    <text evidence="2">The sequence shown here is derived from an EMBL/GenBank/DDBJ whole genome shotgun (WGS) entry which is preliminary data.</text>
</comment>
<proteinExistence type="predicted"/>
<name>A0A8J2ZZM0_9BACL</name>
<dbReference type="Pfam" id="PF14179">
    <property type="entry name" value="YppG"/>
    <property type="match status" value="1"/>
</dbReference>